<organism evidence="2 3">
    <name type="scientific">Portunus trituberculatus</name>
    <name type="common">Swimming crab</name>
    <name type="synonym">Neptunus trituberculatus</name>
    <dbReference type="NCBI Taxonomy" id="210409"/>
    <lineage>
        <taxon>Eukaryota</taxon>
        <taxon>Metazoa</taxon>
        <taxon>Ecdysozoa</taxon>
        <taxon>Arthropoda</taxon>
        <taxon>Crustacea</taxon>
        <taxon>Multicrustacea</taxon>
        <taxon>Malacostraca</taxon>
        <taxon>Eumalacostraca</taxon>
        <taxon>Eucarida</taxon>
        <taxon>Decapoda</taxon>
        <taxon>Pleocyemata</taxon>
        <taxon>Brachyura</taxon>
        <taxon>Eubrachyura</taxon>
        <taxon>Portunoidea</taxon>
        <taxon>Portunidae</taxon>
        <taxon>Portuninae</taxon>
        <taxon>Portunus</taxon>
    </lineage>
</organism>
<dbReference type="EMBL" id="VSRR010042575">
    <property type="protein sequence ID" value="MPC76096.1"/>
    <property type="molecule type" value="Genomic_DNA"/>
</dbReference>
<accession>A0A5B7I298</accession>
<reference evidence="2 3" key="1">
    <citation type="submission" date="2019-05" db="EMBL/GenBank/DDBJ databases">
        <title>Another draft genome of Portunus trituberculatus and its Hox gene families provides insights of decapod evolution.</title>
        <authorList>
            <person name="Jeong J.-H."/>
            <person name="Song I."/>
            <person name="Kim S."/>
            <person name="Choi T."/>
            <person name="Kim D."/>
            <person name="Ryu S."/>
            <person name="Kim W."/>
        </authorList>
    </citation>
    <scope>NUCLEOTIDE SEQUENCE [LARGE SCALE GENOMIC DNA]</scope>
    <source>
        <tissue evidence="2">Muscle</tissue>
    </source>
</reference>
<protein>
    <submittedName>
        <fullName evidence="2">Uncharacterized protein</fullName>
    </submittedName>
</protein>
<dbReference type="AlphaFoldDB" id="A0A5B7I298"/>
<evidence type="ECO:0000256" key="1">
    <source>
        <dbReference type="SAM" id="MobiDB-lite"/>
    </source>
</evidence>
<gene>
    <name evidence="2" type="ORF">E2C01_070501</name>
</gene>
<feature type="compositionally biased region" description="Polar residues" evidence="1">
    <location>
        <begin position="47"/>
        <end position="59"/>
    </location>
</feature>
<comment type="caution">
    <text evidence="2">The sequence shown here is derived from an EMBL/GenBank/DDBJ whole genome shotgun (WGS) entry which is preliminary data.</text>
</comment>
<feature type="region of interest" description="Disordered" evidence="1">
    <location>
        <begin position="1"/>
        <end position="59"/>
    </location>
</feature>
<name>A0A5B7I298_PORTR</name>
<keyword evidence="3" id="KW-1185">Reference proteome</keyword>
<dbReference type="Proteomes" id="UP000324222">
    <property type="component" value="Unassembled WGS sequence"/>
</dbReference>
<evidence type="ECO:0000313" key="3">
    <source>
        <dbReference type="Proteomes" id="UP000324222"/>
    </source>
</evidence>
<proteinExistence type="predicted"/>
<sequence>MSLYLPPDARLSKPFSLHHPRPDSAKHPANPPPSHPSPASSYHHPRVNNSFTSLLGNSI</sequence>
<evidence type="ECO:0000313" key="2">
    <source>
        <dbReference type="EMBL" id="MPC76096.1"/>
    </source>
</evidence>